<dbReference type="InterPro" id="IPR036249">
    <property type="entry name" value="Thioredoxin-like_sf"/>
</dbReference>
<dbReference type="Pfam" id="PF13462">
    <property type="entry name" value="Thioredoxin_4"/>
    <property type="match status" value="1"/>
</dbReference>
<keyword evidence="5" id="KW-0676">Redox-active center</keyword>
<dbReference type="EMBL" id="JBHSRF010000013">
    <property type="protein sequence ID" value="MFC6082017.1"/>
    <property type="molecule type" value="Genomic_DNA"/>
</dbReference>
<evidence type="ECO:0000256" key="3">
    <source>
        <dbReference type="ARBA" id="ARBA00023002"/>
    </source>
</evidence>
<dbReference type="CDD" id="cd02972">
    <property type="entry name" value="DsbA_family"/>
    <property type="match status" value="1"/>
</dbReference>
<evidence type="ECO:0000256" key="5">
    <source>
        <dbReference type="ARBA" id="ARBA00023284"/>
    </source>
</evidence>
<comment type="similarity">
    <text evidence="1">Belongs to the thioredoxin family. DsbA subfamily.</text>
</comment>
<dbReference type="InterPro" id="IPR012336">
    <property type="entry name" value="Thioredoxin-like_fold"/>
</dbReference>
<keyword evidence="3" id="KW-0560">Oxidoreductase</keyword>
<gene>
    <name evidence="8" type="ORF">ACFP1K_12680</name>
</gene>
<evidence type="ECO:0000313" key="9">
    <source>
        <dbReference type="Proteomes" id="UP001596137"/>
    </source>
</evidence>
<dbReference type="PANTHER" id="PTHR13887:SF14">
    <property type="entry name" value="DISULFIDE BOND FORMATION PROTEIN D"/>
    <property type="match status" value="1"/>
</dbReference>
<evidence type="ECO:0000313" key="8">
    <source>
        <dbReference type="EMBL" id="MFC6082017.1"/>
    </source>
</evidence>
<evidence type="ECO:0000256" key="1">
    <source>
        <dbReference type="ARBA" id="ARBA00005791"/>
    </source>
</evidence>
<sequence>MSKASRQSARDRLREERIRQEQQDKRRRVLLIALVVAVVIVVVAGGVLYSMNQSKPSEYTGGLAPVTVDTTTATVTMAKPGVTAPVLDVYEDFQCPICKEFETVSGGIIKEFAAQGKVKVVYHPIAFVNPEGSLRAAAASLCVPGQSWVRLHDEIYAKQPDERTAITLADMKTYAKGAGITDPAMISCMDAQGFAGVVQKHTEETFKGGKVSGTPTLLLNGKALTTGQTLSADGLRDALTNAAKG</sequence>
<keyword evidence="4" id="KW-1015">Disulfide bond</keyword>
<dbReference type="PANTHER" id="PTHR13887">
    <property type="entry name" value="GLUTATHIONE S-TRANSFERASE KAPPA"/>
    <property type="match status" value="1"/>
</dbReference>
<comment type="caution">
    <text evidence="8">The sequence shown here is derived from an EMBL/GenBank/DDBJ whole genome shotgun (WGS) entry which is preliminary data.</text>
</comment>
<reference evidence="9" key="1">
    <citation type="journal article" date="2019" name="Int. J. Syst. Evol. Microbiol.">
        <title>The Global Catalogue of Microorganisms (GCM) 10K type strain sequencing project: providing services to taxonomists for standard genome sequencing and annotation.</title>
        <authorList>
            <consortium name="The Broad Institute Genomics Platform"/>
            <consortium name="The Broad Institute Genome Sequencing Center for Infectious Disease"/>
            <person name="Wu L."/>
            <person name="Ma J."/>
        </authorList>
    </citation>
    <scope>NUCLEOTIDE SEQUENCE [LARGE SCALE GENOMIC DNA]</scope>
    <source>
        <strain evidence="9">JCM 30346</strain>
    </source>
</reference>
<keyword evidence="2" id="KW-0732">Signal</keyword>
<evidence type="ECO:0000256" key="2">
    <source>
        <dbReference type="ARBA" id="ARBA00022729"/>
    </source>
</evidence>
<accession>A0ABW1NIW1</accession>
<dbReference type="SUPFAM" id="SSF52833">
    <property type="entry name" value="Thioredoxin-like"/>
    <property type="match status" value="1"/>
</dbReference>
<evidence type="ECO:0000259" key="7">
    <source>
        <dbReference type="Pfam" id="PF13462"/>
    </source>
</evidence>
<organism evidence="8 9">
    <name type="scientific">Sphaerisporangium aureirubrum</name>
    <dbReference type="NCBI Taxonomy" id="1544736"/>
    <lineage>
        <taxon>Bacteria</taxon>
        <taxon>Bacillati</taxon>
        <taxon>Actinomycetota</taxon>
        <taxon>Actinomycetes</taxon>
        <taxon>Streptosporangiales</taxon>
        <taxon>Streptosporangiaceae</taxon>
        <taxon>Sphaerisporangium</taxon>
    </lineage>
</organism>
<dbReference type="RefSeq" id="WP_380751142.1">
    <property type="nucleotide sequence ID" value="NZ_JBHSRF010000013.1"/>
</dbReference>
<keyword evidence="9" id="KW-1185">Reference proteome</keyword>
<feature type="domain" description="Thioredoxin-like fold" evidence="7">
    <location>
        <begin position="84"/>
        <end position="229"/>
    </location>
</feature>
<protein>
    <submittedName>
        <fullName evidence="8">DsbA family protein</fullName>
    </submittedName>
</protein>
<dbReference type="Gene3D" id="3.40.30.10">
    <property type="entry name" value="Glutaredoxin"/>
    <property type="match status" value="1"/>
</dbReference>
<dbReference type="Proteomes" id="UP001596137">
    <property type="component" value="Unassembled WGS sequence"/>
</dbReference>
<keyword evidence="6" id="KW-0812">Transmembrane</keyword>
<keyword evidence="6" id="KW-0472">Membrane</keyword>
<name>A0ABW1NIW1_9ACTN</name>
<keyword evidence="6" id="KW-1133">Transmembrane helix</keyword>
<feature type="transmembrane region" description="Helical" evidence="6">
    <location>
        <begin position="29"/>
        <end position="49"/>
    </location>
</feature>
<evidence type="ECO:0000256" key="4">
    <source>
        <dbReference type="ARBA" id="ARBA00023157"/>
    </source>
</evidence>
<evidence type="ECO:0000256" key="6">
    <source>
        <dbReference type="SAM" id="Phobius"/>
    </source>
</evidence>
<proteinExistence type="inferred from homology"/>